<dbReference type="PANTHER" id="PTHR43855:SF1">
    <property type="entry name" value="THIOSULFATE SULFURTRANSFERASE"/>
    <property type="match status" value="1"/>
</dbReference>
<reference evidence="5 6" key="1">
    <citation type="journal article" date="2018" name="Environ. Microbiol.">
        <title>Novel energy conservation strategies and behaviour of Pelotomaculum schinkii driving syntrophic propionate catabolism.</title>
        <authorList>
            <person name="Hidalgo-Ahumada C.A.P."/>
            <person name="Nobu M.K."/>
            <person name="Narihiro T."/>
            <person name="Tamaki H."/>
            <person name="Liu W.T."/>
            <person name="Kamagata Y."/>
            <person name="Stams A.J.M."/>
            <person name="Imachi H."/>
            <person name="Sousa D.Z."/>
        </authorList>
    </citation>
    <scope>NUCLEOTIDE SEQUENCE [LARGE SCALE GENOMIC DNA]</scope>
    <source>
        <strain evidence="5 6">MGP</strain>
    </source>
</reference>
<proteinExistence type="predicted"/>
<dbReference type="InterPro" id="IPR001307">
    <property type="entry name" value="Thiosulphate_STrfase_CS"/>
</dbReference>
<dbReference type="InterPro" id="IPR051126">
    <property type="entry name" value="Thiosulfate_sulfurtransferase"/>
</dbReference>
<evidence type="ECO:0000256" key="3">
    <source>
        <dbReference type="ARBA" id="ARBA00047549"/>
    </source>
</evidence>
<accession>A0A4Y7RT49</accession>
<dbReference type="PROSITE" id="PS00380">
    <property type="entry name" value="RHODANESE_1"/>
    <property type="match status" value="1"/>
</dbReference>
<evidence type="ECO:0000259" key="4">
    <source>
        <dbReference type="PROSITE" id="PS50206"/>
    </source>
</evidence>
<dbReference type="InterPro" id="IPR001763">
    <property type="entry name" value="Rhodanese-like_dom"/>
</dbReference>
<dbReference type="EMBL" id="QFFZ01000008">
    <property type="protein sequence ID" value="TEB12178.1"/>
    <property type="molecule type" value="Genomic_DNA"/>
</dbReference>
<dbReference type="GO" id="GO:0004792">
    <property type="term" value="F:thiosulfate-cyanide sulfurtransferase activity"/>
    <property type="evidence" value="ECO:0007669"/>
    <property type="project" value="UniProtKB-EC"/>
</dbReference>
<sequence length="334" mass="37256">MNNRQLLLLTYLLTAAMIVVALTAIIVNCARSRQAANVLPQAKDNPVIQAAAKISRYQNPGALISIYELKELVGDPNVVLINTLGSSYEVFAATYQVGHIPGAAYILNCEYDYPNYYGRIGTPAVIQEVLRRKGVDNQKRIIIYGNEGAGRFYWMMKMFGSANQIQVLDGDIETWRAAGFPVDTAAPPSQPTLFTFDLSRANMEYIAGLDQVIDAVVNYTPAITILDIRPHEYYLAAHIPQSINIAMEEVFNKDRTFKSASELQAIFAAKGVTADKTIYIYGQDGFHSPLIWFVLHELLGYSNVKIYDGGIIEWREHPLIIECGEQKQIIKPNS</sequence>
<dbReference type="PANTHER" id="PTHR43855">
    <property type="entry name" value="THIOSULFATE SULFURTRANSFERASE"/>
    <property type="match status" value="1"/>
</dbReference>
<comment type="catalytic activity">
    <reaction evidence="3">
        <text>thiosulfate + hydrogen cyanide = thiocyanate + sulfite + 2 H(+)</text>
        <dbReference type="Rhea" id="RHEA:16881"/>
        <dbReference type="ChEBI" id="CHEBI:15378"/>
        <dbReference type="ChEBI" id="CHEBI:17359"/>
        <dbReference type="ChEBI" id="CHEBI:18022"/>
        <dbReference type="ChEBI" id="CHEBI:18407"/>
        <dbReference type="ChEBI" id="CHEBI:33542"/>
        <dbReference type="EC" id="2.8.1.1"/>
    </reaction>
</comment>
<dbReference type="Pfam" id="PF00581">
    <property type="entry name" value="Rhodanese"/>
    <property type="match status" value="2"/>
</dbReference>
<organism evidence="5 6">
    <name type="scientific">Pelotomaculum propionicicum</name>
    <dbReference type="NCBI Taxonomy" id="258475"/>
    <lineage>
        <taxon>Bacteria</taxon>
        <taxon>Bacillati</taxon>
        <taxon>Bacillota</taxon>
        <taxon>Clostridia</taxon>
        <taxon>Eubacteriales</taxon>
        <taxon>Desulfotomaculaceae</taxon>
        <taxon>Pelotomaculum</taxon>
    </lineage>
</organism>
<dbReference type="Proteomes" id="UP000297597">
    <property type="component" value="Unassembled WGS sequence"/>
</dbReference>
<evidence type="ECO:0000256" key="1">
    <source>
        <dbReference type="ARBA" id="ARBA00012245"/>
    </source>
</evidence>
<dbReference type="OrthoDB" id="9770030at2"/>
<dbReference type="SMART" id="SM00450">
    <property type="entry name" value="RHOD"/>
    <property type="match status" value="2"/>
</dbReference>
<evidence type="ECO:0000256" key="2">
    <source>
        <dbReference type="ARBA" id="ARBA00022737"/>
    </source>
</evidence>
<dbReference type="PROSITE" id="PS50206">
    <property type="entry name" value="RHODANESE_3"/>
    <property type="match status" value="2"/>
</dbReference>
<dbReference type="RefSeq" id="WP_134212949.1">
    <property type="nucleotide sequence ID" value="NZ_QFFZ01000008.1"/>
</dbReference>
<feature type="domain" description="Rhodanese" evidence="4">
    <location>
        <begin position="95"/>
        <end position="184"/>
    </location>
</feature>
<protein>
    <recommendedName>
        <fullName evidence="1">thiosulfate sulfurtransferase</fullName>
        <ecNumber evidence="1">2.8.1.1</ecNumber>
    </recommendedName>
</protein>
<dbReference type="AlphaFoldDB" id="A0A4Y7RT49"/>
<comment type="caution">
    <text evidence="5">The sequence shown here is derived from an EMBL/GenBank/DDBJ whole genome shotgun (WGS) entry which is preliminary data.</text>
</comment>
<feature type="domain" description="Rhodanese" evidence="4">
    <location>
        <begin position="219"/>
        <end position="322"/>
    </location>
</feature>
<name>A0A4Y7RT49_9FIRM</name>
<keyword evidence="6" id="KW-1185">Reference proteome</keyword>
<evidence type="ECO:0000313" key="6">
    <source>
        <dbReference type="Proteomes" id="UP000297597"/>
    </source>
</evidence>
<dbReference type="Gene3D" id="3.40.250.10">
    <property type="entry name" value="Rhodanese-like domain"/>
    <property type="match status" value="2"/>
</dbReference>
<gene>
    <name evidence="5" type="ORF">Pmgp_01068</name>
</gene>
<keyword evidence="5" id="KW-0808">Transferase</keyword>
<dbReference type="SUPFAM" id="SSF52821">
    <property type="entry name" value="Rhodanese/Cell cycle control phosphatase"/>
    <property type="match status" value="2"/>
</dbReference>
<evidence type="ECO:0000313" key="5">
    <source>
        <dbReference type="EMBL" id="TEB12178.1"/>
    </source>
</evidence>
<dbReference type="EC" id="2.8.1.1" evidence="1"/>
<keyword evidence="2" id="KW-0677">Repeat</keyword>
<dbReference type="InterPro" id="IPR036873">
    <property type="entry name" value="Rhodanese-like_dom_sf"/>
</dbReference>